<comment type="caution">
    <text evidence="1">The sequence shown here is derived from an EMBL/GenBank/DDBJ whole genome shotgun (WGS) entry which is preliminary data.</text>
</comment>
<feature type="non-terminal residue" evidence="1">
    <location>
        <position position="262"/>
    </location>
</feature>
<name>A0ACB8T3C8_9AGAM</name>
<protein>
    <submittedName>
        <fullName evidence="1">Uncharacterized protein</fullName>
    </submittedName>
</protein>
<dbReference type="EMBL" id="MU277207">
    <property type="protein sequence ID" value="KAI0062596.1"/>
    <property type="molecule type" value="Genomic_DNA"/>
</dbReference>
<proteinExistence type="predicted"/>
<sequence length="262" mass="29344">LREDLLDGYQCPAEPPSDTRGQKQLSSSQIASLRHYVAWQKSNGTVKAYKLHAQVLEDTNPDLEVLSLHSVRKLVKNLTELEPIKTDMCPHSCLAYTGEYKDLETCPYIRDGHVCGQPRYKAKKKMTAPNKPRAQMMSLPIMATIRALYANADTAPLMRYRDTCLQQALHVVAGASHMYSDFPNGTIHQHHYTASELFQDPRDVAFAISTDGAQLTMKKQSDTWVMLVVILNLPPEIRYESDSTIVAFAIPGPKPPGNIESF</sequence>
<keyword evidence="2" id="KW-1185">Reference proteome</keyword>
<reference evidence="1" key="2">
    <citation type="journal article" date="2022" name="New Phytol.">
        <title>Evolutionary transition to the ectomycorrhizal habit in the genomes of a hyperdiverse lineage of mushroom-forming fungi.</title>
        <authorList>
            <person name="Looney B."/>
            <person name="Miyauchi S."/>
            <person name="Morin E."/>
            <person name="Drula E."/>
            <person name="Courty P.E."/>
            <person name="Kohler A."/>
            <person name="Kuo A."/>
            <person name="LaButti K."/>
            <person name="Pangilinan J."/>
            <person name="Lipzen A."/>
            <person name="Riley R."/>
            <person name="Andreopoulos W."/>
            <person name="He G."/>
            <person name="Johnson J."/>
            <person name="Nolan M."/>
            <person name="Tritt A."/>
            <person name="Barry K.W."/>
            <person name="Grigoriev I.V."/>
            <person name="Nagy L.G."/>
            <person name="Hibbett D."/>
            <person name="Henrissat B."/>
            <person name="Matheny P.B."/>
            <person name="Labbe J."/>
            <person name="Martin F.M."/>
        </authorList>
    </citation>
    <scope>NUCLEOTIDE SEQUENCE</scope>
    <source>
        <strain evidence="1">HHB10654</strain>
    </source>
</reference>
<organism evidence="1 2">
    <name type="scientific">Artomyces pyxidatus</name>
    <dbReference type="NCBI Taxonomy" id="48021"/>
    <lineage>
        <taxon>Eukaryota</taxon>
        <taxon>Fungi</taxon>
        <taxon>Dikarya</taxon>
        <taxon>Basidiomycota</taxon>
        <taxon>Agaricomycotina</taxon>
        <taxon>Agaricomycetes</taxon>
        <taxon>Russulales</taxon>
        <taxon>Auriscalpiaceae</taxon>
        <taxon>Artomyces</taxon>
    </lineage>
</organism>
<feature type="non-terminal residue" evidence="1">
    <location>
        <position position="1"/>
    </location>
</feature>
<reference evidence="1" key="1">
    <citation type="submission" date="2021-03" db="EMBL/GenBank/DDBJ databases">
        <authorList>
            <consortium name="DOE Joint Genome Institute"/>
            <person name="Ahrendt S."/>
            <person name="Looney B.P."/>
            <person name="Miyauchi S."/>
            <person name="Morin E."/>
            <person name="Drula E."/>
            <person name="Courty P.E."/>
            <person name="Chicoki N."/>
            <person name="Fauchery L."/>
            <person name="Kohler A."/>
            <person name="Kuo A."/>
            <person name="Labutti K."/>
            <person name="Pangilinan J."/>
            <person name="Lipzen A."/>
            <person name="Riley R."/>
            <person name="Andreopoulos W."/>
            <person name="He G."/>
            <person name="Johnson J."/>
            <person name="Barry K.W."/>
            <person name="Grigoriev I.V."/>
            <person name="Nagy L."/>
            <person name="Hibbett D."/>
            <person name="Henrissat B."/>
            <person name="Matheny P.B."/>
            <person name="Labbe J."/>
            <person name="Martin F."/>
        </authorList>
    </citation>
    <scope>NUCLEOTIDE SEQUENCE</scope>
    <source>
        <strain evidence="1">HHB10654</strain>
    </source>
</reference>
<evidence type="ECO:0000313" key="2">
    <source>
        <dbReference type="Proteomes" id="UP000814140"/>
    </source>
</evidence>
<dbReference type="Proteomes" id="UP000814140">
    <property type="component" value="Unassembled WGS sequence"/>
</dbReference>
<evidence type="ECO:0000313" key="1">
    <source>
        <dbReference type="EMBL" id="KAI0062596.1"/>
    </source>
</evidence>
<accession>A0ACB8T3C8</accession>
<gene>
    <name evidence="1" type="ORF">BV25DRAFT_1764272</name>
</gene>